<dbReference type="InterPro" id="IPR016032">
    <property type="entry name" value="Sig_transdc_resp-reg_C-effctor"/>
</dbReference>
<evidence type="ECO:0000259" key="3">
    <source>
        <dbReference type="PROSITE" id="PS51755"/>
    </source>
</evidence>
<dbReference type="Pfam" id="PF00486">
    <property type="entry name" value="Trans_reg_C"/>
    <property type="match status" value="1"/>
</dbReference>
<evidence type="ECO:0000256" key="2">
    <source>
        <dbReference type="PROSITE-ProRule" id="PRU01091"/>
    </source>
</evidence>
<keyword evidence="5" id="KW-1185">Reference proteome</keyword>
<organism evidence="4 5">
    <name type="scientific">Uliginosibacterium paludis</name>
    <dbReference type="NCBI Taxonomy" id="1615952"/>
    <lineage>
        <taxon>Bacteria</taxon>
        <taxon>Pseudomonadati</taxon>
        <taxon>Pseudomonadota</taxon>
        <taxon>Betaproteobacteria</taxon>
        <taxon>Rhodocyclales</taxon>
        <taxon>Zoogloeaceae</taxon>
        <taxon>Uliginosibacterium</taxon>
    </lineage>
</organism>
<dbReference type="EMBL" id="JBEWLZ010000008">
    <property type="protein sequence ID" value="MET1490893.1"/>
    <property type="molecule type" value="Genomic_DNA"/>
</dbReference>
<feature type="domain" description="OmpR/PhoB-type" evidence="3">
    <location>
        <begin position="1"/>
        <end position="50"/>
    </location>
</feature>
<feature type="DNA-binding region" description="OmpR/PhoB-type" evidence="2">
    <location>
        <begin position="1"/>
        <end position="50"/>
    </location>
</feature>
<name>A0ABV2CSP4_9RHOO</name>
<dbReference type="RefSeq" id="WP_345924843.1">
    <property type="nucleotide sequence ID" value="NZ_JBDIVF010000002.1"/>
</dbReference>
<keyword evidence="1 2" id="KW-0238">DNA-binding</keyword>
<dbReference type="InterPro" id="IPR036388">
    <property type="entry name" value="WH-like_DNA-bd_sf"/>
</dbReference>
<dbReference type="SUPFAM" id="SSF46894">
    <property type="entry name" value="C-terminal effector domain of the bipartite response regulators"/>
    <property type="match status" value="1"/>
</dbReference>
<dbReference type="InterPro" id="IPR001867">
    <property type="entry name" value="OmpR/PhoB-type_DNA-bd"/>
</dbReference>
<evidence type="ECO:0000313" key="4">
    <source>
        <dbReference type="EMBL" id="MET1490893.1"/>
    </source>
</evidence>
<dbReference type="Proteomes" id="UP001548590">
    <property type="component" value="Unassembled WGS sequence"/>
</dbReference>
<comment type="caution">
    <text evidence="4">The sequence shown here is derived from an EMBL/GenBank/DDBJ whole genome shotgun (WGS) entry which is preliminary data.</text>
</comment>
<sequence>MFEAVWGRNPDVPTRTVDTHVSRVRSKLQLRPENGFRIVPTYSFGYRLEQLDGSTGEAE</sequence>
<proteinExistence type="predicted"/>
<gene>
    <name evidence="4" type="ORF">ABVT11_13730</name>
</gene>
<evidence type="ECO:0000313" key="5">
    <source>
        <dbReference type="Proteomes" id="UP001548590"/>
    </source>
</evidence>
<reference evidence="4 5" key="1">
    <citation type="submission" date="2024-07" db="EMBL/GenBank/DDBJ databases">
        <title>Uliginosibacterium paludis KCTC:42655.</title>
        <authorList>
            <person name="Kim M.K."/>
        </authorList>
    </citation>
    <scope>NUCLEOTIDE SEQUENCE [LARGE SCALE GENOMIC DNA]</scope>
    <source>
        <strain evidence="4 5">KCTC 42655</strain>
    </source>
</reference>
<dbReference type="PROSITE" id="PS51755">
    <property type="entry name" value="OMPR_PHOB"/>
    <property type="match status" value="1"/>
</dbReference>
<protein>
    <submittedName>
        <fullName evidence="4">Helix-turn-helix domain-containing protein</fullName>
    </submittedName>
</protein>
<dbReference type="Gene3D" id="1.10.10.10">
    <property type="entry name" value="Winged helix-like DNA-binding domain superfamily/Winged helix DNA-binding domain"/>
    <property type="match status" value="1"/>
</dbReference>
<evidence type="ECO:0000256" key="1">
    <source>
        <dbReference type="ARBA" id="ARBA00023125"/>
    </source>
</evidence>
<accession>A0ABV2CSP4</accession>